<proteinExistence type="predicted"/>
<accession>U3GXS9</accession>
<dbReference type="Proteomes" id="UP000016943">
    <property type="component" value="Chromosome"/>
</dbReference>
<dbReference type="HOGENOM" id="CLU_2878195_0_0_11"/>
<dbReference type="GeneID" id="78249369"/>
<dbReference type="GO" id="GO:0000150">
    <property type="term" value="F:DNA strand exchange activity"/>
    <property type="evidence" value="ECO:0007669"/>
    <property type="project" value="InterPro"/>
</dbReference>
<evidence type="ECO:0000313" key="2">
    <source>
        <dbReference type="EMBL" id="AGU14187.1"/>
    </source>
</evidence>
<name>U3GXS9_9CORY</name>
<dbReference type="SUPFAM" id="SSF46689">
    <property type="entry name" value="Homeodomain-like"/>
    <property type="match status" value="1"/>
</dbReference>
<dbReference type="InterPro" id="IPR006120">
    <property type="entry name" value="Resolvase_HTH_dom"/>
</dbReference>
<dbReference type="InterPro" id="IPR009057">
    <property type="entry name" value="Homeodomain-like_sf"/>
</dbReference>
<dbReference type="OrthoDB" id="46712at2"/>
<gene>
    <name evidence="2" type="ORF">CARG_02685</name>
</gene>
<dbReference type="STRING" id="1348662.CARG_02685"/>
<keyword evidence="3" id="KW-1185">Reference proteome</keyword>
<dbReference type="PATRIC" id="fig|1348662.3.peg.526"/>
<organism evidence="2 3">
    <name type="scientific">Corynebacterium argentoratense DSM 44202</name>
    <dbReference type="NCBI Taxonomy" id="1348662"/>
    <lineage>
        <taxon>Bacteria</taxon>
        <taxon>Bacillati</taxon>
        <taxon>Actinomycetota</taxon>
        <taxon>Actinomycetes</taxon>
        <taxon>Mycobacteriales</taxon>
        <taxon>Corynebacteriaceae</taxon>
        <taxon>Corynebacterium</taxon>
    </lineage>
</organism>
<protein>
    <recommendedName>
        <fullName evidence="1">Resolvase HTH domain-containing protein</fullName>
    </recommendedName>
</protein>
<dbReference type="RefSeq" id="WP_020975841.1">
    <property type="nucleotide sequence ID" value="NC_022198.1"/>
</dbReference>
<dbReference type="KEGG" id="caz:CARG_02685"/>
<sequence>MLQELTDAASRVASIAQQQHVAAQERDRLIKNAVDNGIPITRIAKATGLSRNHIYRIINSAQA</sequence>
<dbReference type="Gene3D" id="1.10.10.60">
    <property type="entry name" value="Homeodomain-like"/>
    <property type="match status" value="1"/>
</dbReference>
<dbReference type="EMBL" id="CP006365">
    <property type="protein sequence ID" value="AGU14187.1"/>
    <property type="molecule type" value="Genomic_DNA"/>
</dbReference>
<dbReference type="AlphaFoldDB" id="U3GXS9"/>
<reference evidence="2 3" key="1">
    <citation type="journal article" date="2013" name="Genome Announc.">
        <title>Whole-Genome Sequence of the Clinical Strain Corynebacterium argentoratense DSM 44202, Isolated from a Human Throat Specimen.</title>
        <authorList>
            <person name="Bomholt C."/>
            <person name="Glaub A."/>
            <person name="Gravermann K."/>
            <person name="Albersmeier A."/>
            <person name="Brinkrolf K."/>
            <person name="Ruckert C."/>
            <person name="Tauch A."/>
        </authorList>
    </citation>
    <scope>NUCLEOTIDE SEQUENCE [LARGE SCALE GENOMIC DNA]</scope>
    <source>
        <strain evidence="2">DSM 44202</strain>
    </source>
</reference>
<evidence type="ECO:0000259" key="1">
    <source>
        <dbReference type="Pfam" id="PF02796"/>
    </source>
</evidence>
<feature type="domain" description="Resolvase HTH" evidence="1">
    <location>
        <begin position="34"/>
        <end position="59"/>
    </location>
</feature>
<dbReference type="GO" id="GO:0003677">
    <property type="term" value="F:DNA binding"/>
    <property type="evidence" value="ECO:0007669"/>
    <property type="project" value="InterPro"/>
</dbReference>
<dbReference type="Pfam" id="PF02796">
    <property type="entry name" value="HTH_7"/>
    <property type="match status" value="1"/>
</dbReference>
<evidence type="ECO:0000313" key="3">
    <source>
        <dbReference type="Proteomes" id="UP000016943"/>
    </source>
</evidence>